<reference evidence="1" key="2">
    <citation type="submission" date="2004-02" db="EMBL/GenBank/DDBJ databases">
        <authorList>
            <consortium name="Genoscope"/>
            <consortium name="Whitehead Institute Centre for Genome Research"/>
        </authorList>
    </citation>
    <scope>NUCLEOTIDE SEQUENCE</scope>
</reference>
<dbReference type="AlphaFoldDB" id="Q4S0Z7"/>
<protein>
    <submittedName>
        <fullName evidence="1">(spotted green pufferfish) hypothetical protein</fullName>
    </submittedName>
</protein>
<name>Q4S0Z7_TETNG</name>
<dbReference type="EMBL" id="CAAE01014773">
    <property type="protein sequence ID" value="CAG05685.1"/>
    <property type="molecule type" value="Genomic_DNA"/>
</dbReference>
<proteinExistence type="predicted"/>
<comment type="caution">
    <text evidence="1">The sequence shown here is derived from an EMBL/GenBank/DDBJ whole genome shotgun (WGS) entry which is preliminary data.</text>
</comment>
<sequence>MLAVHLVSFYFSKLKEDPTKKVKHTSLHPRDGFKWAVVGKTVW</sequence>
<accession>Q4S0Z7</accession>
<dbReference type="KEGG" id="tng:GSTEN00025794G001"/>
<organism evidence="1">
    <name type="scientific">Tetraodon nigroviridis</name>
    <name type="common">Spotted green pufferfish</name>
    <name type="synonym">Chelonodon nigroviridis</name>
    <dbReference type="NCBI Taxonomy" id="99883"/>
    <lineage>
        <taxon>Eukaryota</taxon>
        <taxon>Metazoa</taxon>
        <taxon>Chordata</taxon>
        <taxon>Craniata</taxon>
        <taxon>Vertebrata</taxon>
        <taxon>Euteleostomi</taxon>
        <taxon>Actinopterygii</taxon>
        <taxon>Neopterygii</taxon>
        <taxon>Teleostei</taxon>
        <taxon>Neoteleostei</taxon>
        <taxon>Acanthomorphata</taxon>
        <taxon>Eupercaria</taxon>
        <taxon>Tetraodontiformes</taxon>
        <taxon>Tetradontoidea</taxon>
        <taxon>Tetraodontidae</taxon>
        <taxon>Tetraodon</taxon>
    </lineage>
</organism>
<evidence type="ECO:0000313" key="1">
    <source>
        <dbReference type="EMBL" id="CAG05685.1"/>
    </source>
</evidence>
<reference evidence="1" key="1">
    <citation type="journal article" date="2004" name="Nature">
        <title>Genome duplication in the teleost fish Tetraodon nigroviridis reveals the early vertebrate proto-karyotype.</title>
        <authorList>
            <person name="Jaillon O."/>
            <person name="Aury J.-M."/>
            <person name="Brunet F."/>
            <person name="Petit J.-L."/>
            <person name="Stange-Thomann N."/>
            <person name="Mauceli E."/>
            <person name="Bouneau L."/>
            <person name="Fischer C."/>
            <person name="Ozouf-Costaz C."/>
            <person name="Bernot A."/>
            <person name="Nicaud S."/>
            <person name="Jaffe D."/>
            <person name="Fisher S."/>
            <person name="Lutfalla G."/>
            <person name="Dossat C."/>
            <person name="Segurens B."/>
            <person name="Dasilva C."/>
            <person name="Salanoubat M."/>
            <person name="Levy M."/>
            <person name="Boudet N."/>
            <person name="Castellano S."/>
            <person name="Anthouard V."/>
            <person name="Jubin C."/>
            <person name="Castelli V."/>
            <person name="Katinka M."/>
            <person name="Vacherie B."/>
            <person name="Biemont C."/>
            <person name="Skalli Z."/>
            <person name="Cattolico L."/>
            <person name="Poulain J."/>
            <person name="De Berardinis V."/>
            <person name="Cruaud C."/>
            <person name="Duprat S."/>
            <person name="Brottier P."/>
            <person name="Coutanceau J.-P."/>
            <person name="Gouzy J."/>
            <person name="Parra G."/>
            <person name="Lardier G."/>
            <person name="Chapple C."/>
            <person name="McKernan K.J."/>
            <person name="McEwan P."/>
            <person name="Bosak S."/>
            <person name="Kellis M."/>
            <person name="Volff J.-N."/>
            <person name="Guigo R."/>
            <person name="Zody M.C."/>
            <person name="Mesirov J."/>
            <person name="Lindblad-Toh K."/>
            <person name="Birren B."/>
            <person name="Nusbaum C."/>
            <person name="Kahn D."/>
            <person name="Robinson-Rechavi M."/>
            <person name="Laudet V."/>
            <person name="Schachter V."/>
            <person name="Quetier F."/>
            <person name="Saurin W."/>
            <person name="Scarpelli C."/>
            <person name="Wincker P."/>
            <person name="Lander E.S."/>
            <person name="Weissenbach J."/>
            <person name="Roest Crollius H."/>
        </authorList>
    </citation>
    <scope>NUCLEOTIDE SEQUENCE [LARGE SCALE GENOMIC DNA]</scope>
</reference>
<gene>
    <name evidence="1" type="ORF">GSTENG00025794001</name>
</gene>